<protein>
    <submittedName>
        <fullName evidence="6">MerR family transcriptional regulator</fullName>
    </submittedName>
</protein>
<organism evidence="6 7">
    <name type="scientific">Terrisporobacter hibernicus</name>
    <dbReference type="NCBI Taxonomy" id="2813371"/>
    <lineage>
        <taxon>Bacteria</taxon>
        <taxon>Bacillati</taxon>
        <taxon>Bacillota</taxon>
        <taxon>Clostridia</taxon>
        <taxon>Peptostreptococcales</taxon>
        <taxon>Peptostreptococcaceae</taxon>
        <taxon>Terrisporobacter</taxon>
    </lineage>
</organism>
<gene>
    <name evidence="6" type="ORF">JW646_06370</name>
</gene>
<evidence type="ECO:0000256" key="4">
    <source>
        <dbReference type="ARBA" id="ARBA00023163"/>
    </source>
</evidence>
<reference evidence="6 7" key="1">
    <citation type="journal article" date="2023" name="Int. J. Syst. Evol. Microbiol.">
        <title>Terrisporobacter hibernicus sp. nov., isolated from bovine faeces in Northern Ireland.</title>
        <authorList>
            <person name="Mitchell M."/>
            <person name="Nguyen S.V."/>
            <person name="Connor M."/>
            <person name="Fairley D.J."/>
            <person name="Donoghue O."/>
            <person name="Marshall H."/>
            <person name="Koolman L."/>
            <person name="McMullan G."/>
            <person name="Schaffer K.E."/>
            <person name="McGrath J.W."/>
            <person name="Fanning S."/>
        </authorList>
    </citation>
    <scope>NUCLEOTIDE SEQUENCE [LARGE SCALE GENOMIC DNA]</scope>
    <source>
        <strain evidence="6 7">MCA3</strain>
    </source>
</reference>
<evidence type="ECO:0000259" key="5">
    <source>
        <dbReference type="PROSITE" id="PS50937"/>
    </source>
</evidence>
<dbReference type="KEGG" id="tem:JW646_06370"/>
<keyword evidence="3" id="KW-0010">Activator</keyword>
<dbReference type="InterPro" id="IPR000551">
    <property type="entry name" value="MerR-type_HTH_dom"/>
</dbReference>
<dbReference type="PROSITE" id="PS00552">
    <property type="entry name" value="HTH_MERR_1"/>
    <property type="match status" value="1"/>
</dbReference>
<dbReference type="Pfam" id="PF07739">
    <property type="entry name" value="TipAS"/>
    <property type="match status" value="1"/>
</dbReference>
<dbReference type="SMART" id="SM00422">
    <property type="entry name" value="HTH_MERR"/>
    <property type="match status" value="1"/>
</dbReference>
<evidence type="ECO:0000256" key="1">
    <source>
        <dbReference type="ARBA" id="ARBA00023015"/>
    </source>
</evidence>
<dbReference type="EMBL" id="CP081135">
    <property type="protein sequence ID" value="UEL49065.1"/>
    <property type="molecule type" value="Genomic_DNA"/>
</dbReference>
<accession>A0AAX2ZL68</accession>
<dbReference type="Gene3D" id="1.10.1660.10">
    <property type="match status" value="1"/>
</dbReference>
<dbReference type="RefSeq" id="WP_228416960.1">
    <property type="nucleotide sequence ID" value="NZ_CP081135.1"/>
</dbReference>
<evidence type="ECO:0000256" key="3">
    <source>
        <dbReference type="ARBA" id="ARBA00023159"/>
    </source>
</evidence>
<dbReference type="PROSITE" id="PS50937">
    <property type="entry name" value="HTH_MERR_2"/>
    <property type="match status" value="1"/>
</dbReference>
<dbReference type="SUPFAM" id="SSF46955">
    <property type="entry name" value="Putative DNA-binding domain"/>
    <property type="match status" value="1"/>
</dbReference>
<keyword evidence="7" id="KW-1185">Reference proteome</keyword>
<dbReference type="GO" id="GO:0003700">
    <property type="term" value="F:DNA-binding transcription factor activity"/>
    <property type="evidence" value="ECO:0007669"/>
    <property type="project" value="InterPro"/>
</dbReference>
<evidence type="ECO:0000313" key="6">
    <source>
        <dbReference type="EMBL" id="UEL49065.1"/>
    </source>
</evidence>
<sequence length="243" mass="28186">MKISEVAKLTGITVRTLHYYDEIGLLKPSEITESGYRLYSKDSLETLQQILFFRELDFPLNEIKEIMTNPNYNKREALNKQKELLVKKRQRIDSLIGLINNTIEGDNNMSFKEFDMKDIEESKKKYAKEVKERWGSTDAYKECEEKTNNYTENQWGAINKESSEILKAFGQHIGCDPGSAEVQDLVEKWRNHISSSFYNCTKEILSGLGLMYINDERFQKNIDQNGEGTAELMSKAIEIYCSK</sequence>
<dbReference type="Pfam" id="PF13411">
    <property type="entry name" value="MerR_1"/>
    <property type="match status" value="1"/>
</dbReference>
<dbReference type="Proteomes" id="UP001198983">
    <property type="component" value="Chromosome"/>
</dbReference>
<dbReference type="SUPFAM" id="SSF89082">
    <property type="entry name" value="Antibiotic binding domain of TipA-like multidrug resistance regulators"/>
    <property type="match status" value="1"/>
</dbReference>
<dbReference type="AlphaFoldDB" id="A0AAX2ZL68"/>
<dbReference type="InterPro" id="IPR009061">
    <property type="entry name" value="DNA-bd_dom_put_sf"/>
</dbReference>
<dbReference type="InterPro" id="IPR047057">
    <property type="entry name" value="MerR_fam"/>
</dbReference>
<keyword evidence="4" id="KW-0804">Transcription</keyword>
<dbReference type="PANTHER" id="PTHR30204">
    <property type="entry name" value="REDOX-CYCLING DRUG-SENSING TRANSCRIPTIONAL ACTIVATOR SOXR"/>
    <property type="match status" value="1"/>
</dbReference>
<dbReference type="InterPro" id="IPR036244">
    <property type="entry name" value="TipA-like_antibiotic-bd"/>
</dbReference>
<dbReference type="GO" id="GO:0003677">
    <property type="term" value="F:DNA binding"/>
    <property type="evidence" value="ECO:0007669"/>
    <property type="project" value="UniProtKB-KW"/>
</dbReference>
<evidence type="ECO:0000313" key="7">
    <source>
        <dbReference type="Proteomes" id="UP001198983"/>
    </source>
</evidence>
<keyword evidence="2" id="KW-0238">DNA-binding</keyword>
<keyword evidence="1" id="KW-0805">Transcription regulation</keyword>
<dbReference type="InterPro" id="IPR012925">
    <property type="entry name" value="TipAS_dom"/>
</dbReference>
<name>A0AAX2ZL68_9FIRM</name>
<dbReference type="Gene3D" id="1.10.490.50">
    <property type="entry name" value="Antibiotic binding domain of TipA-like multidrug resistance regulators"/>
    <property type="match status" value="1"/>
</dbReference>
<feature type="domain" description="HTH merR-type" evidence="5">
    <location>
        <begin position="1"/>
        <end position="69"/>
    </location>
</feature>
<dbReference type="CDD" id="cd01106">
    <property type="entry name" value="HTH_TipAL-Mta"/>
    <property type="match status" value="1"/>
</dbReference>
<dbReference type="PANTHER" id="PTHR30204:SF90">
    <property type="entry name" value="HTH-TYPE TRANSCRIPTIONAL ACTIVATOR MTA"/>
    <property type="match status" value="1"/>
</dbReference>
<proteinExistence type="predicted"/>
<evidence type="ECO:0000256" key="2">
    <source>
        <dbReference type="ARBA" id="ARBA00023125"/>
    </source>
</evidence>